<dbReference type="EMBL" id="JAGGMS010000001">
    <property type="protein sequence ID" value="MBP2184338.1"/>
    <property type="molecule type" value="Genomic_DNA"/>
</dbReference>
<name>A0ABS4PY32_9PSEU</name>
<dbReference type="PROSITE" id="PS51257">
    <property type="entry name" value="PROKAR_LIPOPROTEIN"/>
    <property type="match status" value="1"/>
</dbReference>
<evidence type="ECO:0000259" key="2">
    <source>
        <dbReference type="Pfam" id="PF01266"/>
    </source>
</evidence>
<gene>
    <name evidence="3" type="ORF">JOM49_005864</name>
</gene>
<dbReference type="InterPro" id="IPR036188">
    <property type="entry name" value="FAD/NAD-bd_sf"/>
</dbReference>
<proteinExistence type="predicted"/>
<evidence type="ECO:0000313" key="4">
    <source>
        <dbReference type="Proteomes" id="UP000741013"/>
    </source>
</evidence>
<dbReference type="Gene3D" id="3.30.9.10">
    <property type="entry name" value="D-Amino Acid Oxidase, subunit A, domain 2"/>
    <property type="match status" value="1"/>
</dbReference>
<evidence type="ECO:0000313" key="3">
    <source>
        <dbReference type="EMBL" id="MBP2184338.1"/>
    </source>
</evidence>
<reference evidence="3 4" key="1">
    <citation type="submission" date="2021-03" db="EMBL/GenBank/DDBJ databases">
        <title>Sequencing the genomes of 1000 actinobacteria strains.</title>
        <authorList>
            <person name="Klenk H.-P."/>
        </authorList>
    </citation>
    <scope>NUCLEOTIDE SEQUENCE [LARGE SCALE GENOMIC DNA]</scope>
    <source>
        <strain evidence="3 4">DSM 45510</strain>
    </source>
</reference>
<dbReference type="InterPro" id="IPR006076">
    <property type="entry name" value="FAD-dep_OxRdtase"/>
</dbReference>
<evidence type="ECO:0000256" key="1">
    <source>
        <dbReference type="ARBA" id="ARBA00023002"/>
    </source>
</evidence>
<sequence length="364" mass="38574">MGTTRTRARARESAGASARVVDVAVLGAGIVGCLTAREITRRRPGASVLLLDRDLVGGGASLRSAGLHTPRGATPAVREMTRFSQRFYTELHRDHPALPLHPVGMRVVAASSDEPRLRSDYLAEAGLAGTGELPGGVRLPDGLSAWAVRGSHYADVAGVARALAAELRTVAEVREAVRVEAVADGCDGVALRLGTGEELTAGRVVLAPGPWLTAAAWRPLLAPLGARVKKVAALHVNRRPEPGDPAVVFEREDAFLLPLPERGHWLFSYTCQEWDPDPDRPPDGLTGHDLHEAREVLRRYAPAMADDCTSGRVFCDAYSGTGEPVVRALGGGRVVFAGAANGSGYRLAPAIAARAADLMEFERS</sequence>
<dbReference type="Gene3D" id="3.50.50.60">
    <property type="entry name" value="FAD/NAD(P)-binding domain"/>
    <property type="match status" value="1"/>
</dbReference>
<dbReference type="Proteomes" id="UP000741013">
    <property type="component" value="Unassembled WGS sequence"/>
</dbReference>
<keyword evidence="4" id="KW-1185">Reference proteome</keyword>
<dbReference type="PANTHER" id="PTHR13847">
    <property type="entry name" value="SARCOSINE DEHYDROGENASE-RELATED"/>
    <property type="match status" value="1"/>
</dbReference>
<dbReference type="RefSeq" id="WP_209667366.1">
    <property type="nucleotide sequence ID" value="NZ_JAGGMS010000001.1"/>
</dbReference>
<organism evidence="3 4">
    <name type="scientific">Amycolatopsis magusensis</name>
    <dbReference type="NCBI Taxonomy" id="882444"/>
    <lineage>
        <taxon>Bacteria</taxon>
        <taxon>Bacillati</taxon>
        <taxon>Actinomycetota</taxon>
        <taxon>Actinomycetes</taxon>
        <taxon>Pseudonocardiales</taxon>
        <taxon>Pseudonocardiaceae</taxon>
        <taxon>Amycolatopsis</taxon>
    </lineage>
</organism>
<keyword evidence="1" id="KW-0560">Oxidoreductase</keyword>
<accession>A0ABS4PY32</accession>
<comment type="caution">
    <text evidence="3">The sequence shown here is derived from an EMBL/GenBank/DDBJ whole genome shotgun (WGS) entry which is preliminary data.</text>
</comment>
<dbReference type="SUPFAM" id="SSF51905">
    <property type="entry name" value="FAD/NAD(P)-binding domain"/>
    <property type="match status" value="1"/>
</dbReference>
<dbReference type="PANTHER" id="PTHR13847:SF289">
    <property type="entry name" value="GLYCINE OXIDASE"/>
    <property type="match status" value="1"/>
</dbReference>
<protein>
    <submittedName>
        <fullName evidence="3">Glycine/D-amino acid oxidase-like deaminating enzyme</fullName>
    </submittedName>
</protein>
<dbReference type="Pfam" id="PF01266">
    <property type="entry name" value="DAO"/>
    <property type="match status" value="1"/>
</dbReference>
<feature type="domain" description="FAD dependent oxidoreductase" evidence="2">
    <location>
        <begin position="22"/>
        <end position="358"/>
    </location>
</feature>